<dbReference type="EMBL" id="JAWWNJ010000005">
    <property type="protein sequence ID" value="KAK7055541.1"/>
    <property type="molecule type" value="Genomic_DNA"/>
</dbReference>
<dbReference type="Gene3D" id="1.10.510.10">
    <property type="entry name" value="Transferase(Phosphotransferase) domain 1"/>
    <property type="match status" value="1"/>
</dbReference>
<feature type="domain" description="Protein kinase" evidence="2">
    <location>
        <begin position="21"/>
        <end position="286"/>
    </location>
</feature>
<dbReference type="InterPro" id="IPR008271">
    <property type="entry name" value="Ser/Thr_kinase_AS"/>
</dbReference>
<keyword evidence="3" id="KW-0418">Kinase</keyword>
<evidence type="ECO:0000313" key="4">
    <source>
        <dbReference type="Proteomes" id="UP001362999"/>
    </source>
</evidence>
<dbReference type="SUPFAM" id="SSF56112">
    <property type="entry name" value="Protein kinase-like (PK-like)"/>
    <property type="match status" value="1"/>
</dbReference>
<dbReference type="SMART" id="SM00220">
    <property type="entry name" value="S_TKc"/>
    <property type="match status" value="1"/>
</dbReference>
<evidence type="ECO:0000259" key="2">
    <source>
        <dbReference type="PROSITE" id="PS50011"/>
    </source>
</evidence>
<dbReference type="Pfam" id="PF00069">
    <property type="entry name" value="Pkinase"/>
    <property type="match status" value="1"/>
</dbReference>
<dbReference type="InterPro" id="IPR000719">
    <property type="entry name" value="Prot_kinase_dom"/>
</dbReference>
<organism evidence="3 4">
    <name type="scientific">Favolaschia claudopus</name>
    <dbReference type="NCBI Taxonomy" id="2862362"/>
    <lineage>
        <taxon>Eukaryota</taxon>
        <taxon>Fungi</taxon>
        <taxon>Dikarya</taxon>
        <taxon>Basidiomycota</taxon>
        <taxon>Agaricomycotina</taxon>
        <taxon>Agaricomycetes</taxon>
        <taxon>Agaricomycetidae</taxon>
        <taxon>Agaricales</taxon>
        <taxon>Marasmiineae</taxon>
        <taxon>Mycenaceae</taxon>
        <taxon>Favolaschia</taxon>
    </lineage>
</organism>
<dbReference type="InterPro" id="IPR011009">
    <property type="entry name" value="Kinase-like_dom_sf"/>
</dbReference>
<comment type="caution">
    <text evidence="3">The sequence shown here is derived from an EMBL/GenBank/DDBJ whole genome shotgun (WGS) entry which is preliminary data.</text>
</comment>
<feature type="region of interest" description="Disordered" evidence="1">
    <location>
        <begin position="322"/>
        <end position="341"/>
    </location>
</feature>
<accession>A0AAW0DW89</accession>
<reference evidence="3 4" key="1">
    <citation type="journal article" date="2024" name="J Genomics">
        <title>Draft genome sequencing and assembly of Favolaschia claudopus CIRM-BRFM 2984 isolated from oak limbs.</title>
        <authorList>
            <person name="Navarro D."/>
            <person name="Drula E."/>
            <person name="Chaduli D."/>
            <person name="Cazenave R."/>
            <person name="Ahrendt S."/>
            <person name="Wang J."/>
            <person name="Lipzen A."/>
            <person name="Daum C."/>
            <person name="Barry K."/>
            <person name="Grigoriev I.V."/>
            <person name="Favel A."/>
            <person name="Rosso M.N."/>
            <person name="Martin F."/>
        </authorList>
    </citation>
    <scope>NUCLEOTIDE SEQUENCE [LARGE SCALE GENOMIC DNA]</scope>
    <source>
        <strain evidence="3 4">CIRM-BRFM 2984</strain>
    </source>
</reference>
<keyword evidence="4" id="KW-1185">Reference proteome</keyword>
<keyword evidence="3" id="KW-0808">Transferase</keyword>
<proteinExistence type="predicted"/>
<evidence type="ECO:0000313" key="3">
    <source>
        <dbReference type="EMBL" id="KAK7055541.1"/>
    </source>
</evidence>
<feature type="compositionally biased region" description="Low complexity" evidence="1">
    <location>
        <begin position="322"/>
        <end position="340"/>
    </location>
</feature>
<dbReference type="Proteomes" id="UP001362999">
    <property type="component" value="Unassembled WGS sequence"/>
</dbReference>
<gene>
    <name evidence="3" type="ORF">R3P38DRAFT_1360152</name>
</gene>
<protein>
    <submittedName>
        <fullName evidence="3">Protein serine threonine kinase</fullName>
    </submittedName>
</protein>
<sequence length="435" mass="48383">MPSRSTYLPNLTGHTIDHGMLKLVKRMGRGAFGQVYMAENFGSSGPSFYAVKCLQRTAHGSRDAKMQERERRFHLRVSPHPNIVTFHGTLVDQEHRFFVLELCTGSDMHDAIIRGVYHRKTAMIKRVFAAVIDAILFCHSHGIYHRDLKPENILVDSDGENPRIADFGLSTDQRVSHEMSCGSPSYMPPESFASASSFYRPADNDTWALCIVLLNMLACMNPWHGAEPSDARWNAFMANPDYLRGIAPVSRPLNDYFKQCFRVDPTSRPSLLEVKDAVLDMRHLYMSDADFKVARYSVQRIAEGAAFGENIPYQRSACSHCGGHADASDSGSGSSGYSSATRVERPITFPEDEPKTMAGASHLAVPGHTLSNLKAPVSSRPSSNAIFAPRVHDVSPMASSLEDQLAVFHVIIASEPKASRSKLKGFMHRLRVWRK</sequence>
<dbReference type="GO" id="GO:0005524">
    <property type="term" value="F:ATP binding"/>
    <property type="evidence" value="ECO:0007669"/>
    <property type="project" value="InterPro"/>
</dbReference>
<dbReference type="GO" id="GO:0004674">
    <property type="term" value="F:protein serine/threonine kinase activity"/>
    <property type="evidence" value="ECO:0007669"/>
    <property type="project" value="InterPro"/>
</dbReference>
<name>A0AAW0DW89_9AGAR</name>
<dbReference type="PANTHER" id="PTHR24348:SF68">
    <property type="entry name" value="SERINE_THREONINE-PROTEIN KINASE ATG1C"/>
    <property type="match status" value="1"/>
</dbReference>
<dbReference type="PROSITE" id="PS00108">
    <property type="entry name" value="PROTEIN_KINASE_ST"/>
    <property type="match status" value="1"/>
</dbReference>
<dbReference type="InterPro" id="IPR045269">
    <property type="entry name" value="Atg1-like"/>
</dbReference>
<dbReference type="AlphaFoldDB" id="A0AAW0DW89"/>
<dbReference type="GO" id="GO:0010506">
    <property type="term" value="P:regulation of autophagy"/>
    <property type="evidence" value="ECO:0007669"/>
    <property type="project" value="InterPro"/>
</dbReference>
<evidence type="ECO:0000256" key="1">
    <source>
        <dbReference type="SAM" id="MobiDB-lite"/>
    </source>
</evidence>
<dbReference type="PANTHER" id="PTHR24348">
    <property type="entry name" value="SERINE/THREONINE-PROTEIN KINASE UNC-51-RELATED"/>
    <property type="match status" value="1"/>
</dbReference>
<dbReference type="PROSITE" id="PS50011">
    <property type="entry name" value="PROTEIN_KINASE_DOM"/>
    <property type="match status" value="1"/>
</dbReference>
<dbReference type="GO" id="GO:0005737">
    <property type="term" value="C:cytoplasm"/>
    <property type="evidence" value="ECO:0007669"/>
    <property type="project" value="TreeGrafter"/>
</dbReference>